<keyword evidence="4" id="KW-1185">Reference proteome</keyword>
<dbReference type="HOGENOM" id="CLU_1429492_0_0_1"/>
<sequence length="190" mass="20855">MPAPPPPPPPVPITPGTSRWLDSSARAAERIQQQQQQQQQQQDQKQQQQDQNTQRSAETSQPVSQPSTFSREISKFRNTVVDSAQNAEDVYGTNTFTKKSTISETGRSYDETTIRPAVKRLRSSGVPDDAVPSTSRGDTFHEECCRLDDAGNDAGSSASPIPGLRADTSRRRTSKSDSSTGDSELMTRPF</sequence>
<dbReference type="VEuPathDB" id="VectorBase:ISCI020563"/>
<feature type="compositionally biased region" description="Low complexity" evidence="1">
    <location>
        <begin position="32"/>
        <end position="51"/>
    </location>
</feature>
<accession>B7Q2H5</accession>
<feature type="compositionally biased region" description="Polar residues" evidence="1">
    <location>
        <begin position="52"/>
        <end position="106"/>
    </location>
</feature>
<evidence type="ECO:0000256" key="1">
    <source>
        <dbReference type="SAM" id="MobiDB-lite"/>
    </source>
</evidence>
<dbReference type="EMBL" id="ABJB010735025">
    <property type="status" value="NOT_ANNOTATED_CDS"/>
    <property type="molecule type" value="Genomic_DNA"/>
</dbReference>
<evidence type="ECO:0000313" key="2">
    <source>
        <dbReference type="EMBL" id="EEC13047.1"/>
    </source>
</evidence>
<proteinExistence type="predicted"/>
<dbReference type="EMBL" id="ABJB011111232">
    <property type="status" value="NOT_ANNOTATED_CDS"/>
    <property type="molecule type" value="Genomic_DNA"/>
</dbReference>
<dbReference type="EMBL" id="ABJB010481733">
    <property type="status" value="NOT_ANNOTATED_CDS"/>
    <property type="molecule type" value="Genomic_DNA"/>
</dbReference>
<name>B7Q2H5_IXOSC</name>
<dbReference type="Proteomes" id="UP000001555">
    <property type="component" value="Unassembled WGS sequence"/>
</dbReference>
<dbReference type="EMBL" id="ABJB010015071">
    <property type="status" value="NOT_ANNOTATED_CDS"/>
    <property type="molecule type" value="Genomic_DNA"/>
</dbReference>
<dbReference type="EMBL" id="ABJB010074840">
    <property type="status" value="NOT_ANNOTATED_CDS"/>
    <property type="molecule type" value="Genomic_DNA"/>
</dbReference>
<organism>
    <name type="scientific">Ixodes scapularis</name>
    <name type="common">Black-legged tick</name>
    <name type="synonym">Deer tick</name>
    <dbReference type="NCBI Taxonomy" id="6945"/>
    <lineage>
        <taxon>Eukaryota</taxon>
        <taxon>Metazoa</taxon>
        <taxon>Ecdysozoa</taxon>
        <taxon>Arthropoda</taxon>
        <taxon>Chelicerata</taxon>
        <taxon>Arachnida</taxon>
        <taxon>Acari</taxon>
        <taxon>Parasitiformes</taxon>
        <taxon>Ixodida</taxon>
        <taxon>Ixodoidea</taxon>
        <taxon>Ixodidae</taxon>
        <taxon>Ixodinae</taxon>
        <taxon>Ixodes</taxon>
    </lineage>
</organism>
<protein>
    <submittedName>
        <fullName evidence="2 3">Uncharacterized protein</fullName>
    </submittedName>
</protein>
<dbReference type="AlphaFoldDB" id="B7Q2H5"/>
<gene>
    <name evidence="2" type="ORF">IscW_ISCW020563</name>
</gene>
<feature type="region of interest" description="Disordered" evidence="1">
    <location>
        <begin position="1"/>
        <end position="190"/>
    </location>
</feature>
<reference evidence="3" key="2">
    <citation type="submission" date="2020-05" db="UniProtKB">
        <authorList>
            <consortium name="EnsemblMetazoa"/>
        </authorList>
    </citation>
    <scope>IDENTIFICATION</scope>
    <source>
        <strain evidence="3">wikel</strain>
    </source>
</reference>
<dbReference type="EMBL" id="DS844254">
    <property type="protein sequence ID" value="EEC13047.1"/>
    <property type="molecule type" value="Genomic_DNA"/>
</dbReference>
<evidence type="ECO:0000313" key="4">
    <source>
        <dbReference type="Proteomes" id="UP000001555"/>
    </source>
</evidence>
<dbReference type="EMBL" id="ABJB011080692">
    <property type="status" value="NOT_ANNOTATED_CDS"/>
    <property type="molecule type" value="Genomic_DNA"/>
</dbReference>
<dbReference type="VEuPathDB" id="VectorBase:ISCW020563"/>
<dbReference type="VEuPathDB" id="VectorBase:ISCP_025562"/>
<dbReference type="PaxDb" id="6945-B7Q2H5"/>
<reference evidence="2 4" key="1">
    <citation type="submission" date="2008-03" db="EMBL/GenBank/DDBJ databases">
        <title>Annotation of Ixodes scapularis.</title>
        <authorList>
            <consortium name="Ixodes scapularis Genome Project Consortium"/>
            <person name="Caler E."/>
            <person name="Hannick L.I."/>
            <person name="Bidwell S."/>
            <person name="Joardar V."/>
            <person name="Thiagarajan M."/>
            <person name="Amedeo P."/>
            <person name="Galinsky K.J."/>
            <person name="Schobel S."/>
            <person name="Inman J."/>
            <person name="Hostetler J."/>
            <person name="Miller J."/>
            <person name="Hammond M."/>
            <person name="Megy K."/>
            <person name="Lawson D."/>
            <person name="Kodira C."/>
            <person name="Sutton G."/>
            <person name="Meyer J."/>
            <person name="Hill C.A."/>
            <person name="Birren B."/>
            <person name="Nene V."/>
            <person name="Collins F."/>
            <person name="Alarcon-Chaidez F."/>
            <person name="Wikel S."/>
            <person name="Strausberg R."/>
        </authorList>
    </citation>
    <scope>NUCLEOTIDE SEQUENCE [LARGE SCALE GENOMIC DNA]</scope>
    <source>
        <strain evidence="4">Wikel</strain>
        <strain evidence="2">Wikel colony</strain>
    </source>
</reference>
<dbReference type="EMBL" id="ABJB010056113">
    <property type="status" value="NOT_ANNOTATED_CDS"/>
    <property type="molecule type" value="Genomic_DNA"/>
</dbReference>
<dbReference type="EnsemblMetazoa" id="ISCW020563-RA">
    <property type="protein sequence ID" value="ISCW020563-PA"/>
    <property type="gene ID" value="ISCW020563"/>
</dbReference>
<dbReference type="OrthoDB" id="6430124at2759"/>
<feature type="compositionally biased region" description="Basic and acidic residues" evidence="1">
    <location>
        <begin position="138"/>
        <end position="149"/>
    </location>
</feature>
<feature type="compositionally biased region" description="Pro residues" evidence="1">
    <location>
        <begin position="1"/>
        <end position="13"/>
    </location>
</feature>
<evidence type="ECO:0000313" key="3">
    <source>
        <dbReference type="EnsemblMetazoa" id="ISCW020563-PA"/>
    </source>
</evidence>
<dbReference type="InParanoid" id="B7Q2H5"/>